<feature type="domain" description="S1 motif" evidence="14">
    <location>
        <begin position="983"/>
        <end position="1057"/>
    </location>
</feature>
<feature type="compositionally biased region" description="Basic and acidic residues" evidence="13">
    <location>
        <begin position="16"/>
        <end position="41"/>
    </location>
</feature>
<evidence type="ECO:0000256" key="1">
    <source>
        <dbReference type="ARBA" id="ARBA00004604"/>
    </source>
</evidence>
<dbReference type="Pfam" id="PF23231">
    <property type="entry name" value="HAT_Syf1_CNRKL1_C"/>
    <property type="match status" value="1"/>
</dbReference>
<dbReference type="CDD" id="cd05702">
    <property type="entry name" value="S1_Rrp5_repeat_hs11_sc8"/>
    <property type="match status" value="1"/>
</dbReference>
<dbReference type="InterPro" id="IPR057302">
    <property type="entry name" value="Rrp5_S1"/>
</dbReference>
<feature type="domain" description="S1 motif" evidence="14">
    <location>
        <begin position="177"/>
        <end position="248"/>
    </location>
</feature>
<evidence type="ECO:0000256" key="9">
    <source>
        <dbReference type="ARBA" id="ARBA00059726"/>
    </source>
</evidence>
<keyword evidence="7" id="KW-0007">Acetylation</keyword>
<dbReference type="CDD" id="cd05694">
    <property type="entry name" value="S1_Rrp5_repeat_hs2_sc2"/>
    <property type="match status" value="1"/>
</dbReference>
<feature type="region of interest" description="Disordered" evidence="13">
    <location>
        <begin position="1318"/>
        <end position="1350"/>
    </location>
</feature>
<dbReference type="InterPro" id="IPR011990">
    <property type="entry name" value="TPR-like_helical_dom_sf"/>
</dbReference>
<gene>
    <name evidence="15" type="primary">PDCD11</name>
</gene>
<feature type="domain" description="S1 motif" evidence="14">
    <location>
        <begin position="717"/>
        <end position="786"/>
    </location>
</feature>
<dbReference type="InterPro" id="IPR012340">
    <property type="entry name" value="NA-bd_OB-fold"/>
</dbReference>
<reference evidence="15" key="3">
    <citation type="submission" date="2025-09" db="UniProtKB">
        <authorList>
            <consortium name="Ensembl"/>
        </authorList>
    </citation>
    <scope>IDENTIFICATION</scope>
</reference>
<feature type="domain" description="S1 motif" evidence="14">
    <location>
        <begin position="271"/>
        <end position="336"/>
    </location>
</feature>
<evidence type="ECO:0000256" key="11">
    <source>
        <dbReference type="ARBA" id="ARBA00067510"/>
    </source>
</evidence>
<dbReference type="CDD" id="cd05696">
    <property type="entry name" value="S1_Rrp5_repeat_hs4"/>
    <property type="match status" value="1"/>
</dbReference>
<accession>A0A8C3UWS1</accession>
<dbReference type="InterPro" id="IPR003107">
    <property type="entry name" value="HAT"/>
</dbReference>
<evidence type="ECO:0000313" key="16">
    <source>
        <dbReference type="Proteomes" id="UP000694563"/>
    </source>
</evidence>
<dbReference type="CDD" id="cd05698">
    <property type="entry name" value="S1_Rrp5_repeat_hs6_sc5"/>
    <property type="match status" value="1"/>
</dbReference>
<dbReference type="FunFam" id="2.40.50.140:FF:000175">
    <property type="entry name" value="Programmed cell death 11"/>
    <property type="match status" value="1"/>
</dbReference>
<comment type="subunit">
    <text evidence="10">Interacts with NF-kappa-B p50/NFKB1 and NF-kappa-B p65/RELA.</text>
</comment>
<dbReference type="FunFam" id="1.25.40.10:FF:000065">
    <property type="entry name" value="Programmed cell death 11"/>
    <property type="match status" value="1"/>
</dbReference>
<dbReference type="CDD" id="cd05697">
    <property type="entry name" value="S1_Rrp5_repeat_hs5"/>
    <property type="match status" value="1"/>
</dbReference>
<dbReference type="GO" id="GO:0032040">
    <property type="term" value="C:small-subunit processome"/>
    <property type="evidence" value="ECO:0007669"/>
    <property type="project" value="TreeGrafter"/>
</dbReference>
<dbReference type="CDD" id="cd05693">
    <property type="entry name" value="S1_Rrp5_repeat_hs1_sc1"/>
    <property type="match status" value="1"/>
</dbReference>
<dbReference type="PANTHER" id="PTHR23270:SF10">
    <property type="entry name" value="PROTEIN RRP5 HOMOLOG"/>
    <property type="match status" value="1"/>
</dbReference>
<dbReference type="FunFam" id="2.40.50.140:FF:000103">
    <property type="entry name" value="protein RRP5 homolog"/>
    <property type="match status" value="2"/>
</dbReference>
<dbReference type="FunFam" id="2.40.50.140:FF:000194">
    <property type="entry name" value="Programmed cell death 11"/>
    <property type="match status" value="1"/>
</dbReference>
<feature type="domain" description="S1 motif" evidence="14">
    <location>
        <begin position="1176"/>
        <end position="1233"/>
    </location>
</feature>
<feature type="domain" description="S1 motif" evidence="14">
    <location>
        <begin position="443"/>
        <end position="512"/>
    </location>
</feature>
<dbReference type="PANTHER" id="PTHR23270">
    <property type="entry name" value="PROGRAMMED CELL DEATH PROTEIN 11 PRE-RRNA PROCESSING PROTEIN RRP5"/>
    <property type="match status" value="1"/>
</dbReference>
<evidence type="ECO:0000256" key="3">
    <source>
        <dbReference type="ARBA" id="ARBA00022552"/>
    </source>
</evidence>
<keyword evidence="3" id="KW-0698">rRNA processing</keyword>
<dbReference type="Pfam" id="PF23459">
    <property type="entry name" value="S1_RRP5"/>
    <property type="match status" value="7"/>
</dbReference>
<evidence type="ECO:0000256" key="4">
    <source>
        <dbReference type="ARBA" id="ARBA00022553"/>
    </source>
</evidence>
<feature type="domain" description="S1 motif" evidence="14">
    <location>
        <begin position="1095"/>
        <end position="1168"/>
    </location>
</feature>
<evidence type="ECO:0000259" key="14">
    <source>
        <dbReference type="PROSITE" id="PS50126"/>
    </source>
</evidence>
<dbReference type="GO" id="GO:0006364">
    <property type="term" value="P:rRNA processing"/>
    <property type="evidence" value="ECO:0007669"/>
    <property type="project" value="UniProtKB-KW"/>
</dbReference>
<dbReference type="FunFam" id="2.40.50.140:FF:000200">
    <property type="entry name" value="Programmed cell death 11"/>
    <property type="match status" value="1"/>
</dbReference>
<dbReference type="SUPFAM" id="SSF50249">
    <property type="entry name" value="Nucleic acid-binding proteins"/>
    <property type="match status" value="9"/>
</dbReference>
<feature type="domain" description="S1 motif" evidence="14">
    <location>
        <begin position="73"/>
        <end position="161"/>
    </location>
</feature>
<dbReference type="GO" id="GO:0003723">
    <property type="term" value="F:RNA binding"/>
    <property type="evidence" value="ECO:0007669"/>
    <property type="project" value="TreeGrafter"/>
</dbReference>
<evidence type="ECO:0000256" key="13">
    <source>
        <dbReference type="SAM" id="MobiDB-lite"/>
    </source>
</evidence>
<dbReference type="InterPro" id="IPR003029">
    <property type="entry name" value="S1_domain"/>
</dbReference>
<protein>
    <recommendedName>
        <fullName evidence="11">Protein RRP5 homolog</fullName>
    </recommendedName>
    <alternativeName>
        <fullName evidence="12">Programmed cell death protein 11</fullName>
    </alternativeName>
</protein>
<keyword evidence="6" id="KW-0832">Ubl conjugation</keyword>
<dbReference type="Gene3D" id="2.40.50.140">
    <property type="entry name" value="Nucleic acid-binding proteins"/>
    <property type="match status" value="8"/>
</dbReference>
<evidence type="ECO:0000313" key="15">
    <source>
        <dbReference type="Ensembl" id="ENSCUSP00005019845.1"/>
    </source>
</evidence>
<comment type="function">
    <text evidence="9">Essential for the generation of mature 18S rRNA, specifically necessary for cleavages at sites A0, 1 and 2 of the 47S precursor. Directly interacts with U3 snoRNA.</text>
</comment>
<dbReference type="SUPFAM" id="SSF48452">
    <property type="entry name" value="TPR-like"/>
    <property type="match status" value="1"/>
</dbReference>
<keyword evidence="16" id="KW-1185">Reference proteome</keyword>
<keyword evidence="2" id="KW-1017">Isopeptide bond</keyword>
<dbReference type="PROSITE" id="PS50126">
    <property type="entry name" value="S1"/>
    <property type="match status" value="10"/>
</dbReference>
<dbReference type="SMART" id="SM00386">
    <property type="entry name" value="HAT"/>
    <property type="match status" value="5"/>
</dbReference>
<organism evidence="15 16">
    <name type="scientific">Catharus ustulatus</name>
    <name type="common">Russet-backed thrush</name>
    <name type="synonym">Hylocichla ustulatus</name>
    <dbReference type="NCBI Taxonomy" id="91951"/>
    <lineage>
        <taxon>Eukaryota</taxon>
        <taxon>Metazoa</taxon>
        <taxon>Chordata</taxon>
        <taxon>Craniata</taxon>
        <taxon>Vertebrata</taxon>
        <taxon>Euteleostomi</taxon>
        <taxon>Archelosauria</taxon>
        <taxon>Archosauria</taxon>
        <taxon>Dinosauria</taxon>
        <taxon>Saurischia</taxon>
        <taxon>Theropoda</taxon>
        <taxon>Coelurosauria</taxon>
        <taxon>Aves</taxon>
        <taxon>Neognathae</taxon>
        <taxon>Neoaves</taxon>
        <taxon>Telluraves</taxon>
        <taxon>Australaves</taxon>
        <taxon>Passeriformes</taxon>
        <taxon>Turdidae</taxon>
        <taxon>Catharus</taxon>
    </lineage>
</organism>
<evidence type="ECO:0000256" key="12">
    <source>
        <dbReference type="ARBA" id="ARBA00080810"/>
    </source>
</evidence>
<dbReference type="InterPro" id="IPR048059">
    <property type="entry name" value="Rrp5_S1_rpt_hs1_sc1"/>
</dbReference>
<dbReference type="FunFam" id="2.40.50.140:FF:000340">
    <property type="entry name" value="Unplaced genomic scaffold supercont1.162, whole genome shotgun sequence"/>
    <property type="match status" value="1"/>
</dbReference>
<dbReference type="Ensembl" id="ENSCUST00005020591.1">
    <property type="protein sequence ID" value="ENSCUSP00005019845.1"/>
    <property type="gene ID" value="ENSCUSG00005012150.1"/>
</dbReference>
<dbReference type="Gene3D" id="1.25.40.10">
    <property type="entry name" value="Tetratricopeptide repeat domain"/>
    <property type="match status" value="1"/>
</dbReference>
<comment type="subcellular location">
    <subcellularLocation>
        <location evidence="1">Nucleus</location>
        <location evidence="1">Nucleolus</location>
    </subcellularLocation>
</comment>
<keyword evidence="4" id="KW-0597">Phosphoprotein</keyword>
<reference evidence="15" key="1">
    <citation type="submission" date="2020-10" db="EMBL/GenBank/DDBJ databases">
        <title>Catharus ustulatus (Swainson's thrush) genome, bCatUst1, primary haplotype v2.</title>
        <authorList>
            <person name="Delmore K."/>
            <person name="Vafadar M."/>
            <person name="Formenti G."/>
            <person name="Chow W."/>
            <person name="Pelan S."/>
            <person name="Howe K."/>
            <person name="Rhie A."/>
            <person name="Mountcastle J."/>
            <person name="Haase B."/>
            <person name="Fedrigo O."/>
            <person name="Jarvis E.D."/>
        </authorList>
    </citation>
    <scope>NUCLEOTIDE SEQUENCE [LARGE SCALE GENOMIC DNA]</scope>
</reference>
<feature type="region of interest" description="Disordered" evidence="13">
    <location>
        <begin position="1"/>
        <end position="56"/>
    </location>
</feature>
<evidence type="ECO:0000256" key="7">
    <source>
        <dbReference type="ARBA" id="ARBA00022990"/>
    </source>
</evidence>
<evidence type="ECO:0000256" key="8">
    <source>
        <dbReference type="ARBA" id="ARBA00023242"/>
    </source>
</evidence>
<sequence length="1638" mass="183474">MASMEENFPRGGIQKKPAEGKTPKPKLEKDNLFDVQHEEKPQKRKRSQKDQGKQQESKKSMVFFLLSQALSEGMLLLGCIKEVTDYELAVSLPNGLSGFVPVTQISDAYGKLLTKQVAQGELLEELNSLPDMFSPGTLVRCIVTSIEKGDDGRRSVKLSIDPKKVNKGLNSTALAAGMLLSGSVMSVEDHGYLIDIGVTGTHAFLPNQKAKTYIKALKKGPDLKIGQNLNCLIVEVKNEGRVVCLSVDRSEVAASIATERQNWTLSNLLPGLVVKARVQKLAPLGMKLTFLSYFTGIVDFMHMDPEKSMSYSPDQVVRACVLSVHPTSRVVRLTLLPSFLHAGGAPRQLPGQRMGAVLEEATVKAFYKQFGAVFELDDGTLAFARLKHLSKTRKSFKPGAFKEGYKHKCRIIDYSLMDEMCIVSLKHQIIEAQFLQYQDIHTGDVVQGKVLSLKPIGMQVKVADGIRGLVPSLHLSDVILKQPEKKYNIGDEVKCRVLECNPEGKKLILTLKKSLVQSKLPVLSNYEDAKPGLITHGFVVCAREFGCIMKFYNDVKGLVPKNELGSEPISCPDKVFYEGQVLKVMVLKCEPQQERLLLSFKLTSKDYFKNTWNVISVYFFSFQIVDVKICKKKDNGLEVSILEDEDNVVAWIPMLHLSDFVATSKLLWQSLQEGDVLPRVMYLSDKGENIILSRKSAVISAVQEEQVVRSFSEIQPGMLLTGYVRNVMPFGVFVEFPFGVTGLAPKVSMSDKFVTDTKDHFVVGQTVIAKVMSIDEEKQRVLLNLKVSECSSGDSAAESFALLNQYFKELKEIKDLLKRGKRLILHCHQDIISLFSFVDKKIARGEKRKALILHVDALKCEVYVSLREELLKQKPKRVKNSQHSAVVQHITEHFAVASLLETAQLAAVPIACHFNDTFRFDSEKLRVGQTVSVTLKAVKENHHGVLLAVQGPAKKNVFVRVRNESETALEEMLPAVKHSLSPGDLVTGTVKSVKPTHVTVAIDDKLTGSIHASRILDEVPIGSFPTSTLKTGQKVTARVIGGRDVNTHRWEIMLLLLEECTGGNRPKLEIEGEFTAMLNLKEENSLKELGLYNVGQTITCFVKKYNMLKNWLEVEVGPDIRGRVPLLLLSPNTKVLKHPEKVFKNGQAISATVTGTDASGTNLCLSLTGIPSLEQGTISVGMVMKVTPHTGLTIALPGGKTGKVSIFHLNDTYTEDPLGNFKVGKIVRSVITSALTCNLFSFRLNPKINSKVEDIEIESIKDVKKGQLVRGYVKSISPSGHFLSSSEQVKKPSEAPRLQVSMGFTWDEDNAMDIPVLDQKEESSESEEEEDTQSKLKKRTKKEKELEKQKKEKELCKVEAALMDPSRQPQSADDFDRLVLGSPNSSILWLQYMAFHLQATEIEKARAVAERALKTISFREEQEKLNVWVALLNLENMYGTEETLMKVFERAVQYNEPLKVFQHLCDIYASSEKYKQAEELYQTMLKRFRQEKSVWLKYASFLLKQGQAEATHRLLERALKALPTKEHVDVISKFAQLEFHSGDTEHARALFESTLSSYPKRTDVWSIYMDIMIKHGSQKEVRDIFERVIHLSLAPKKMKFFFKRYLDYEKKFGTAESVLAVKRAALEYVETKSSLADT</sequence>
<name>A0A8C3UWS1_CATUS</name>
<proteinExistence type="predicted"/>
<reference evidence="15" key="2">
    <citation type="submission" date="2025-08" db="UniProtKB">
        <authorList>
            <consortium name="Ensembl"/>
        </authorList>
    </citation>
    <scope>IDENTIFICATION</scope>
</reference>
<evidence type="ECO:0000256" key="6">
    <source>
        <dbReference type="ARBA" id="ARBA00022843"/>
    </source>
</evidence>
<dbReference type="SMART" id="SM00316">
    <property type="entry name" value="S1"/>
    <property type="match status" value="11"/>
</dbReference>
<dbReference type="Pfam" id="PF00575">
    <property type="entry name" value="S1"/>
    <property type="match status" value="3"/>
</dbReference>
<feature type="domain" description="S1 motif" evidence="14">
    <location>
        <begin position="532"/>
        <end position="601"/>
    </location>
</feature>
<dbReference type="FunFam" id="2.40.50.140:FF:000148">
    <property type="entry name" value="protein RRP5 homolog isoform X1"/>
    <property type="match status" value="1"/>
</dbReference>
<keyword evidence="8" id="KW-0539">Nucleus</keyword>
<evidence type="ECO:0000256" key="10">
    <source>
        <dbReference type="ARBA" id="ARBA00062488"/>
    </source>
</evidence>
<keyword evidence="5" id="KW-0677">Repeat</keyword>
<dbReference type="InterPro" id="IPR048058">
    <property type="entry name" value="Rrp5_S1_rpt_hs11_sc8"/>
</dbReference>
<evidence type="ECO:0000256" key="5">
    <source>
        <dbReference type="ARBA" id="ARBA00022737"/>
    </source>
</evidence>
<feature type="domain" description="S1 motif" evidence="14">
    <location>
        <begin position="355"/>
        <end position="426"/>
    </location>
</feature>
<dbReference type="CDD" id="cd04461">
    <property type="entry name" value="S1_Rrp5_repeat_hs8_sc7"/>
    <property type="match status" value="1"/>
</dbReference>
<dbReference type="CDD" id="cd05703">
    <property type="entry name" value="S1_Rrp5_repeat_hs12_sc9"/>
    <property type="match status" value="1"/>
</dbReference>
<evidence type="ECO:0000256" key="2">
    <source>
        <dbReference type="ARBA" id="ARBA00022499"/>
    </source>
</evidence>
<dbReference type="Proteomes" id="UP000694563">
    <property type="component" value="Chromosome 8"/>
</dbReference>
<dbReference type="InterPro" id="IPR045209">
    <property type="entry name" value="Rrp5"/>
</dbReference>
<dbReference type="InterPro" id="IPR055430">
    <property type="entry name" value="HAT_Syf1_CNRKL1_C"/>
</dbReference>